<comment type="caution">
    <text evidence="2">The sequence shown here is derived from an EMBL/GenBank/DDBJ whole genome shotgun (WGS) entry which is preliminary data.</text>
</comment>
<reference evidence="2 3" key="1">
    <citation type="submission" date="2019-12" db="EMBL/GenBank/DDBJ databases">
        <authorList>
            <person name="Alioto T."/>
            <person name="Alioto T."/>
            <person name="Gomez Garrido J."/>
        </authorList>
    </citation>
    <scope>NUCLEOTIDE SEQUENCE [LARGE SCALE GENOMIC DNA]</scope>
</reference>
<dbReference type="EMBL" id="CACTIH010001976">
    <property type="protein sequence ID" value="CAA2970519.1"/>
    <property type="molecule type" value="Genomic_DNA"/>
</dbReference>
<accession>A0A8S0QMU3</accession>
<dbReference type="AlphaFoldDB" id="A0A8S0QMU3"/>
<proteinExistence type="predicted"/>
<evidence type="ECO:0000313" key="3">
    <source>
        <dbReference type="Proteomes" id="UP000594638"/>
    </source>
</evidence>
<dbReference type="Gramene" id="OE9A039113T1">
    <property type="protein sequence ID" value="OE9A039113C1"/>
    <property type="gene ID" value="OE9A039113"/>
</dbReference>
<name>A0A8S0QMU3_OLEEU</name>
<feature type="region of interest" description="Disordered" evidence="1">
    <location>
        <begin position="1"/>
        <end position="23"/>
    </location>
</feature>
<dbReference type="Proteomes" id="UP000594638">
    <property type="component" value="Unassembled WGS sequence"/>
</dbReference>
<evidence type="ECO:0000256" key="1">
    <source>
        <dbReference type="SAM" id="MobiDB-lite"/>
    </source>
</evidence>
<evidence type="ECO:0000313" key="2">
    <source>
        <dbReference type="EMBL" id="CAA2970519.1"/>
    </source>
</evidence>
<sequence length="113" mass="11730">MGKHHYASTLGDSSIPPLATTVDPTVVPSTHIESQLDIPSVIPLPIIASTVISTNAHQALTQNQSVTPSTALPIVMILPVVSIVATAYTSTEVAPIDQPLAEPTSEAPIEIDS</sequence>
<protein>
    <submittedName>
        <fullName evidence="2">Uncharacterized protein</fullName>
    </submittedName>
</protein>
<gene>
    <name evidence="2" type="ORF">OLEA9_A039113</name>
</gene>
<organism evidence="2 3">
    <name type="scientific">Olea europaea subsp. europaea</name>
    <dbReference type="NCBI Taxonomy" id="158383"/>
    <lineage>
        <taxon>Eukaryota</taxon>
        <taxon>Viridiplantae</taxon>
        <taxon>Streptophyta</taxon>
        <taxon>Embryophyta</taxon>
        <taxon>Tracheophyta</taxon>
        <taxon>Spermatophyta</taxon>
        <taxon>Magnoliopsida</taxon>
        <taxon>eudicotyledons</taxon>
        <taxon>Gunneridae</taxon>
        <taxon>Pentapetalae</taxon>
        <taxon>asterids</taxon>
        <taxon>lamiids</taxon>
        <taxon>Lamiales</taxon>
        <taxon>Oleaceae</taxon>
        <taxon>Oleeae</taxon>
        <taxon>Olea</taxon>
    </lineage>
</organism>
<keyword evidence="3" id="KW-1185">Reference proteome</keyword>